<comment type="caution">
    <text evidence="1">The sequence shown here is derived from an EMBL/GenBank/DDBJ whole genome shotgun (WGS) entry which is preliminary data.</text>
</comment>
<name>A0ACB7P8B5_9PEZI</name>
<reference evidence="1 2" key="1">
    <citation type="journal article" date="2021" name="Nat. Commun.">
        <title>Genetic determinants of endophytism in the Arabidopsis root mycobiome.</title>
        <authorList>
            <person name="Mesny F."/>
            <person name="Miyauchi S."/>
            <person name="Thiergart T."/>
            <person name="Pickel B."/>
            <person name="Atanasova L."/>
            <person name="Karlsson M."/>
            <person name="Huettel B."/>
            <person name="Barry K.W."/>
            <person name="Haridas S."/>
            <person name="Chen C."/>
            <person name="Bauer D."/>
            <person name="Andreopoulos W."/>
            <person name="Pangilinan J."/>
            <person name="LaButti K."/>
            <person name="Riley R."/>
            <person name="Lipzen A."/>
            <person name="Clum A."/>
            <person name="Drula E."/>
            <person name="Henrissat B."/>
            <person name="Kohler A."/>
            <person name="Grigoriev I.V."/>
            <person name="Martin F.M."/>
            <person name="Hacquard S."/>
        </authorList>
    </citation>
    <scope>NUCLEOTIDE SEQUENCE [LARGE SCALE GENOMIC DNA]</scope>
    <source>
        <strain evidence="1 2">MPI-SDFR-AT-0079</strain>
    </source>
</reference>
<evidence type="ECO:0000313" key="1">
    <source>
        <dbReference type="EMBL" id="KAH6632446.1"/>
    </source>
</evidence>
<sequence length="1252" mass="136448">MLTPAHAKLWFDFYPMGNTPAVCLTQGLPPEKKADMLLLGCGDPRSILFTTHCDVPRSMDITCCDVETTILARNIILFTLILDDRDGLKSSDNWNIFYHLFLDQACHGRLLGHVKKLRALASTLDAWREGEYGKLIRFCDEGTLRRVAEALAFHLSAATEKQLWMKSMFKEAMDAHKRVGSSGYKSSTAGVRSATPAGVIPTVTLNHLHQHFWCNGSLRLDSETQSQTTFANPMFVSADATVKLHHGVDPLFGYHLAAAYMPFSSDTSLPQRGPKPEDVVAAAKVEFANWSNTFRSRAQHGLTLRFFSGDALLLCYTLQHRRVTGSATTAFHYRSRHETMEPLALVQDDYGVNGNAPVSFNVIDTSDLLDGLGGLNLLAATSPLLDGDASSTLYTDTLIQHGANSPKNTLTTSLAAISRQPLCSDKEPMHARIAWKRPPLSRGAGWDPLHIDPEELAALLYQIYVDMFPVEQLQKMLDKPSLEWLEYASTIRHTRPGFLALVALVKGRVVTDWDSVMKRLFALVMSDRSLIIGNESLPELFLYMHLLGLHSIGPMKSFAQRRATDPRPSPVLAGWENMPPSVCITLKVPRSALRPLTDPPAHIVGTTPLQVTMWRSQESPLPFEYTFAALQLGFGTLSTSGSRFTDSFAVNINEDPQGWHGDSPLFVTFRVPSDIILFEPQPTGIYLGIQATPDTAPIFFHEYKSVTRDMSLFKTTVGDAGNVYITRELPNLAKAMVIPGFAEDTFTAQGQGNSGITTTTTACTDHATSKVTSLSVRTNLLSGNLRAALTNGAAVQTTPASPCAFTVTIGTTHLTVTFPFPVLANTVKTLIARASGYIELRATILSDPAAHPSATFTAPLSFPPAPITTTTTNPQNNPKQPPTPICYTTPYTTLSTHPRLLLPPLPNNYTTTAPNTTTTNPNALSFLNRHTSQLFSPREFPLRPTLSDLPPTTTTATAASPQVRARVALKESLCVLFARMAGLSTVPAKVREVVGVCVSGGGLGSGGGVGGEGRSERLFALHDQAGSVDGSVMVFVSALRLDWVQRAVVLDCAVMVMTGPVFRRLGGYEGRLVEAACGKVVEVMVDAEEMGLWREVLPAWVERCRGGMWEHKEGCVYYHVAEGVWRAPVSGEMGGEVVCGCGKGVFPDGWGADVPAWELFRPHCVRAAIPALFASALAEDVIPNFRDLASAREEQETRDGVSVSACRNCGAEKSEDGKDLKSCGKCLNVKYCGQPCQLADWKRHKQECTPKK</sequence>
<accession>A0ACB7P8B5</accession>
<gene>
    <name evidence="1" type="ORF">F5144DRAFT_650490</name>
</gene>
<protein>
    <submittedName>
        <fullName evidence="1">Uncharacterized protein</fullName>
    </submittedName>
</protein>
<organism evidence="1 2">
    <name type="scientific">Chaetomium tenue</name>
    <dbReference type="NCBI Taxonomy" id="1854479"/>
    <lineage>
        <taxon>Eukaryota</taxon>
        <taxon>Fungi</taxon>
        <taxon>Dikarya</taxon>
        <taxon>Ascomycota</taxon>
        <taxon>Pezizomycotina</taxon>
        <taxon>Sordariomycetes</taxon>
        <taxon>Sordariomycetidae</taxon>
        <taxon>Sordariales</taxon>
        <taxon>Chaetomiaceae</taxon>
        <taxon>Chaetomium</taxon>
    </lineage>
</organism>
<dbReference type="EMBL" id="JAGIZQ010000004">
    <property type="protein sequence ID" value="KAH6632446.1"/>
    <property type="molecule type" value="Genomic_DNA"/>
</dbReference>
<keyword evidence="2" id="KW-1185">Reference proteome</keyword>
<evidence type="ECO:0000313" key="2">
    <source>
        <dbReference type="Proteomes" id="UP000724584"/>
    </source>
</evidence>
<proteinExistence type="predicted"/>
<dbReference type="Proteomes" id="UP000724584">
    <property type="component" value="Unassembled WGS sequence"/>
</dbReference>